<protein>
    <submittedName>
        <fullName evidence="1">Uncharacterized protein</fullName>
    </submittedName>
</protein>
<sequence>MNIIWNGISHIDKNIRKWYSIPISAKNFNRLIGSSTYKAVPELISAKIIDWEATTFWLNHNPHSSPTSLKLLKILSHCIKAIIFMLPTGLCASHQSSCISIMESHRLFLINILTQNSTTSSPADISHSVNSYFKRQIWNIHASSLKAWESTQLNITSKSKRSYKSKFSHHSKRTPRQHVHITDVIRPNRTRQPSDFGPSMTSRIYRHPNVNYAQHLIWASIATVKNYDLIKKIAIMRQYKYYKTIKVSSYFKRRMMSFSMGQVRLRISKEECTSRWYPGEMNTKDMRRHYKF</sequence>
<evidence type="ECO:0000313" key="2">
    <source>
        <dbReference type="Proteomes" id="UP000615446"/>
    </source>
</evidence>
<evidence type="ECO:0000313" key="1">
    <source>
        <dbReference type="EMBL" id="GES93588.1"/>
    </source>
</evidence>
<proteinExistence type="predicted"/>
<name>A0A8H3QVC8_9GLOM</name>
<dbReference type="Proteomes" id="UP000615446">
    <property type="component" value="Unassembled WGS sequence"/>
</dbReference>
<accession>A0A8H3QVC8</accession>
<comment type="caution">
    <text evidence="1">The sequence shown here is derived from an EMBL/GenBank/DDBJ whole genome shotgun (WGS) entry which is preliminary data.</text>
</comment>
<reference evidence="1" key="1">
    <citation type="submission" date="2019-10" db="EMBL/GenBank/DDBJ databases">
        <title>Conservation and host-specific expression of non-tandemly repeated heterogenous ribosome RNA gene in arbuscular mycorrhizal fungi.</title>
        <authorList>
            <person name="Maeda T."/>
            <person name="Kobayashi Y."/>
            <person name="Nakagawa T."/>
            <person name="Ezawa T."/>
            <person name="Yamaguchi K."/>
            <person name="Bino T."/>
            <person name="Nishimoto Y."/>
            <person name="Shigenobu S."/>
            <person name="Kawaguchi M."/>
        </authorList>
    </citation>
    <scope>NUCLEOTIDE SEQUENCE</scope>
    <source>
        <strain evidence="1">HR1</strain>
    </source>
</reference>
<gene>
    <name evidence="1" type="ORF">RCL2_002033200</name>
</gene>
<organism evidence="1 2">
    <name type="scientific">Rhizophagus clarus</name>
    <dbReference type="NCBI Taxonomy" id="94130"/>
    <lineage>
        <taxon>Eukaryota</taxon>
        <taxon>Fungi</taxon>
        <taxon>Fungi incertae sedis</taxon>
        <taxon>Mucoromycota</taxon>
        <taxon>Glomeromycotina</taxon>
        <taxon>Glomeromycetes</taxon>
        <taxon>Glomerales</taxon>
        <taxon>Glomeraceae</taxon>
        <taxon>Rhizophagus</taxon>
    </lineage>
</organism>
<dbReference type="AlphaFoldDB" id="A0A8H3QVC8"/>
<dbReference type="EMBL" id="BLAL01000228">
    <property type="protein sequence ID" value="GES93588.1"/>
    <property type="molecule type" value="Genomic_DNA"/>
</dbReference>